<keyword evidence="3" id="KW-0336">GPI-anchor</keyword>
<keyword evidence="5 9" id="KW-0472">Membrane</keyword>
<feature type="chain" id="PRO_5045795639" description="Copper acquisition factor BIM1-like domain-containing protein" evidence="10">
    <location>
        <begin position="21"/>
        <end position="246"/>
    </location>
</feature>
<evidence type="ECO:0000259" key="11">
    <source>
        <dbReference type="Pfam" id="PF20238"/>
    </source>
</evidence>
<evidence type="ECO:0000256" key="8">
    <source>
        <dbReference type="SAM" id="MobiDB-lite"/>
    </source>
</evidence>
<dbReference type="Proteomes" id="UP001586593">
    <property type="component" value="Unassembled WGS sequence"/>
</dbReference>
<name>A0ABR3XBY0_9PEZI</name>
<comment type="caution">
    <text evidence="12">The sequence shown here is derived from an EMBL/GenBank/DDBJ whole genome shotgun (WGS) entry which is preliminary data.</text>
</comment>
<feature type="compositionally biased region" description="Low complexity" evidence="8">
    <location>
        <begin position="173"/>
        <end position="219"/>
    </location>
</feature>
<proteinExistence type="predicted"/>
<keyword evidence="9" id="KW-1133">Transmembrane helix</keyword>
<evidence type="ECO:0000256" key="4">
    <source>
        <dbReference type="ARBA" id="ARBA00022729"/>
    </source>
</evidence>
<accession>A0ABR3XBY0</accession>
<keyword evidence="2" id="KW-1003">Cell membrane</keyword>
<keyword evidence="4 10" id="KW-0732">Signal</keyword>
<feature type="signal peptide" evidence="10">
    <location>
        <begin position="1"/>
        <end position="20"/>
    </location>
</feature>
<sequence length="246" mass="24553">MAPVVSLASATLLFLSAANAHFTLNTPPSFGFTEDKEAIAPCGGFTPNFDDKSKVSDYHVGGEPIGMKLGHPQANWLFRATLDSPDTKNWTQLFPIVMQSGLGLFCETSVPAPDSWVGKQGILSVVANAPDGILYQCAAVNFVSGTGTPGSTCTNGSVQASFVSDSQLSALVGPSSGGSSPSGSSSSSGSASTPSKTSGGGSSSTSSSSSSPSPTKNAAPSAFGGLLSLGSFAPVVVAGLLGYAML</sequence>
<protein>
    <recommendedName>
        <fullName evidence="11">Copper acquisition factor BIM1-like domain-containing protein</fullName>
    </recommendedName>
</protein>
<dbReference type="PANTHER" id="PTHR34992:SF1">
    <property type="entry name" value="COPPER ACQUISITION FACTOR BIM1-LIKE DOMAIN-CONTAINING PROTEIN"/>
    <property type="match status" value="1"/>
</dbReference>
<organism evidence="12 13">
    <name type="scientific">Phialemonium thermophilum</name>
    <dbReference type="NCBI Taxonomy" id="223376"/>
    <lineage>
        <taxon>Eukaryota</taxon>
        <taxon>Fungi</taxon>
        <taxon>Dikarya</taxon>
        <taxon>Ascomycota</taxon>
        <taxon>Pezizomycotina</taxon>
        <taxon>Sordariomycetes</taxon>
        <taxon>Sordariomycetidae</taxon>
        <taxon>Cephalothecales</taxon>
        <taxon>Cephalothecaceae</taxon>
        <taxon>Phialemonium</taxon>
    </lineage>
</organism>
<keyword evidence="7" id="KW-0449">Lipoprotein</keyword>
<dbReference type="EMBL" id="JAZHXJ010000120">
    <property type="protein sequence ID" value="KAL1873471.1"/>
    <property type="molecule type" value="Genomic_DNA"/>
</dbReference>
<keyword evidence="9" id="KW-0812">Transmembrane</keyword>
<keyword evidence="13" id="KW-1185">Reference proteome</keyword>
<reference evidence="12 13" key="1">
    <citation type="journal article" date="2024" name="Commun. Biol.">
        <title>Comparative genomic analysis of thermophilic fungi reveals convergent evolutionary adaptations and gene losses.</title>
        <authorList>
            <person name="Steindorff A.S."/>
            <person name="Aguilar-Pontes M.V."/>
            <person name="Robinson A.J."/>
            <person name="Andreopoulos B."/>
            <person name="LaButti K."/>
            <person name="Kuo A."/>
            <person name="Mondo S."/>
            <person name="Riley R."/>
            <person name="Otillar R."/>
            <person name="Haridas S."/>
            <person name="Lipzen A."/>
            <person name="Grimwood J."/>
            <person name="Schmutz J."/>
            <person name="Clum A."/>
            <person name="Reid I.D."/>
            <person name="Moisan M.C."/>
            <person name="Butler G."/>
            <person name="Nguyen T.T.M."/>
            <person name="Dewar K."/>
            <person name="Conant G."/>
            <person name="Drula E."/>
            <person name="Henrissat B."/>
            <person name="Hansel C."/>
            <person name="Singer S."/>
            <person name="Hutchinson M.I."/>
            <person name="de Vries R.P."/>
            <person name="Natvig D.O."/>
            <person name="Powell A.J."/>
            <person name="Tsang A."/>
            <person name="Grigoriev I.V."/>
        </authorList>
    </citation>
    <scope>NUCLEOTIDE SEQUENCE [LARGE SCALE GENOMIC DNA]</scope>
    <source>
        <strain evidence="12 13">ATCC 24622</strain>
    </source>
</reference>
<evidence type="ECO:0000256" key="7">
    <source>
        <dbReference type="ARBA" id="ARBA00023288"/>
    </source>
</evidence>
<feature type="transmembrane region" description="Helical" evidence="9">
    <location>
        <begin position="222"/>
        <end position="244"/>
    </location>
</feature>
<dbReference type="CDD" id="cd21176">
    <property type="entry name" value="LPMO_auxiliary-like"/>
    <property type="match status" value="1"/>
</dbReference>
<evidence type="ECO:0000313" key="13">
    <source>
        <dbReference type="Proteomes" id="UP001586593"/>
    </source>
</evidence>
<dbReference type="PANTHER" id="PTHR34992">
    <property type="entry name" value="HYPHAL ANASTAMOSIS-7 PROTEIN"/>
    <property type="match status" value="1"/>
</dbReference>
<comment type="subcellular location">
    <subcellularLocation>
        <location evidence="1">Cell membrane</location>
        <topology evidence="1">Lipid-anchor</topology>
        <topology evidence="1">GPI-anchor</topology>
    </subcellularLocation>
</comment>
<dbReference type="InterPro" id="IPR046936">
    <property type="entry name" value="BIM1-like"/>
</dbReference>
<dbReference type="InterPro" id="IPR046530">
    <property type="entry name" value="BIM1-like_dom"/>
</dbReference>
<keyword evidence="6" id="KW-0325">Glycoprotein</keyword>
<evidence type="ECO:0000256" key="1">
    <source>
        <dbReference type="ARBA" id="ARBA00004609"/>
    </source>
</evidence>
<evidence type="ECO:0000256" key="2">
    <source>
        <dbReference type="ARBA" id="ARBA00022475"/>
    </source>
</evidence>
<gene>
    <name evidence="12" type="ORF">VTK73DRAFT_919</name>
</gene>
<evidence type="ECO:0000256" key="10">
    <source>
        <dbReference type="SAM" id="SignalP"/>
    </source>
</evidence>
<dbReference type="Pfam" id="PF20238">
    <property type="entry name" value="BIM1-like_dom"/>
    <property type="match status" value="1"/>
</dbReference>
<evidence type="ECO:0000256" key="9">
    <source>
        <dbReference type="SAM" id="Phobius"/>
    </source>
</evidence>
<feature type="domain" description="Copper acquisition factor BIM1-like" evidence="11">
    <location>
        <begin position="19"/>
        <end position="157"/>
    </location>
</feature>
<evidence type="ECO:0000256" key="3">
    <source>
        <dbReference type="ARBA" id="ARBA00022622"/>
    </source>
</evidence>
<feature type="region of interest" description="Disordered" evidence="8">
    <location>
        <begin position="171"/>
        <end position="219"/>
    </location>
</feature>
<evidence type="ECO:0000256" key="5">
    <source>
        <dbReference type="ARBA" id="ARBA00023136"/>
    </source>
</evidence>
<evidence type="ECO:0000256" key="6">
    <source>
        <dbReference type="ARBA" id="ARBA00023180"/>
    </source>
</evidence>
<evidence type="ECO:0000313" key="12">
    <source>
        <dbReference type="EMBL" id="KAL1873471.1"/>
    </source>
</evidence>